<dbReference type="EMBL" id="BAAAGS010000052">
    <property type="protein sequence ID" value="GAA0551100.1"/>
    <property type="molecule type" value="Genomic_DNA"/>
</dbReference>
<feature type="compositionally biased region" description="Acidic residues" evidence="2">
    <location>
        <begin position="93"/>
        <end position="107"/>
    </location>
</feature>
<evidence type="ECO:0000313" key="5">
    <source>
        <dbReference type="EMBL" id="GAA0551100.1"/>
    </source>
</evidence>
<dbReference type="PANTHER" id="PTHR33392">
    <property type="entry name" value="POLYISOPRENYL-TEICHOIC ACID--PEPTIDOGLYCAN TEICHOIC ACID TRANSFERASE TAGU"/>
    <property type="match status" value="1"/>
</dbReference>
<sequence length="516" mass="52610">MGDEQERSSAAEETAGQADASAADSRAGTPDGPRAGQAEPAGPADARLSSGGSEAVGSWPDDPDPVAARGGTTPGGETAEAAGTPGASKADADTDAATDAQQEDAEPEAAPASHRTRRVASAAGRGAIALVSVVVLAATAVGWITLDRLSGDVSTSRVLADAGEQEGPPIDDGATDLLLVGNDSRTDAQGNPLPEAILKELRTESSNGYNTDSLILVRVPHSGATPSAISIPRDTYTAAPGGSQEKINAVYGLAKTTAFDELDDKGVPAAEAERQSSAAGERALVQTVQNLTGARIDHYAEVNMLGFFEVTQALGGVEVCLNQATSDKDSGAEFAAGVQTISGGDALAFVRQRHGLPRGDLDRIVRQQAFMASVLNKVLSTGTLTDPAKVNGLVNAARRSVVLDQDWDVVGFAQQMQALAGGSVEFVTMPVVDAGARDDRNQSIVRVNPVQVKNFVAGLVTGPASPAPNPGSPTAVPPPGTAVPTPTGFGPRPLLRLDGPAHRQQPITPSGIPCVN</sequence>
<keyword evidence="3" id="KW-1133">Transmembrane helix</keyword>
<dbReference type="RefSeq" id="WP_009948701.1">
    <property type="nucleotide sequence ID" value="NZ_BAAAGS010000052.1"/>
</dbReference>
<accession>A0ABN1DSK0</accession>
<organism evidence="5 6">
    <name type="scientific">Saccharopolyspora erythraea</name>
    <name type="common">Streptomyces erythraeus</name>
    <dbReference type="NCBI Taxonomy" id="1836"/>
    <lineage>
        <taxon>Bacteria</taxon>
        <taxon>Bacillati</taxon>
        <taxon>Actinomycetota</taxon>
        <taxon>Actinomycetes</taxon>
        <taxon>Pseudonocardiales</taxon>
        <taxon>Pseudonocardiaceae</taxon>
        <taxon>Saccharopolyspora</taxon>
    </lineage>
</organism>
<evidence type="ECO:0000313" key="6">
    <source>
        <dbReference type="Proteomes" id="UP001500729"/>
    </source>
</evidence>
<keyword evidence="3" id="KW-0472">Membrane</keyword>
<proteinExistence type="inferred from homology"/>
<feature type="transmembrane region" description="Helical" evidence="3">
    <location>
        <begin position="127"/>
        <end position="146"/>
    </location>
</feature>
<feature type="compositionally biased region" description="Low complexity" evidence="2">
    <location>
        <begin position="67"/>
        <end position="87"/>
    </location>
</feature>
<gene>
    <name evidence="5" type="ORF">GCM10009533_56890</name>
</gene>
<dbReference type="InterPro" id="IPR004474">
    <property type="entry name" value="LytR_CpsA_psr"/>
</dbReference>
<dbReference type="InterPro" id="IPR050922">
    <property type="entry name" value="LytR/CpsA/Psr_CW_biosynth"/>
</dbReference>
<dbReference type="PANTHER" id="PTHR33392:SF6">
    <property type="entry name" value="POLYISOPRENYL-TEICHOIC ACID--PEPTIDOGLYCAN TEICHOIC ACID TRANSFERASE TAGU"/>
    <property type="match status" value="1"/>
</dbReference>
<feature type="compositionally biased region" description="Low complexity" evidence="2">
    <location>
        <begin position="482"/>
        <end position="491"/>
    </location>
</feature>
<evidence type="ECO:0000256" key="1">
    <source>
        <dbReference type="ARBA" id="ARBA00006068"/>
    </source>
</evidence>
<evidence type="ECO:0000259" key="4">
    <source>
        <dbReference type="Pfam" id="PF03816"/>
    </source>
</evidence>
<dbReference type="NCBIfam" id="TIGR00350">
    <property type="entry name" value="lytR_cpsA_psr"/>
    <property type="match status" value="1"/>
</dbReference>
<reference evidence="5 6" key="1">
    <citation type="journal article" date="2019" name="Int. J. Syst. Evol. Microbiol.">
        <title>The Global Catalogue of Microorganisms (GCM) 10K type strain sequencing project: providing services to taxonomists for standard genome sequencing and annotation.</title>
        <authorList>
            <consortium name="The Broad Institute Genomics Platform"/>
            <consortium name="The Broad Institute Genome Sequencing Center for Infectious Disease"/>
            <person name="Wu L."/>
            <person name="Ma J."/>
        </authorList>
    </citation>
    <scope>NUCLEOTIDE SEQUENCE [LARGE SCALE GENOMIC DNA]</scope>
    <source>
        <strain evidence="5 6">JCM 10303</strain>
    </source>
</reference>
<feature type="region of interest" description="Disordered" evidence="2">
    <location>
        <begin position="463"/>
        <end position="516"/>
    </location>
</feature>
<keyword evidence="3" id="KW-0812">Transmembrane</keyword>
<feature type="compositionally biased region" description="Pro residues" evidence="2">
    <location>
        <begin position="465"/>
        <end position="481"/>
    </location>
</feature>
<comment type="caution">
    <text evidence="5">The sequence shown here is derived from an EMBL/GenBank/DDBJ whole genome shotgun (WGS) entry which is preliminary data.</text>
</comment>
<comment type="similarity">
    <text evidence="1">Belongs to the LytR/CpsA/Psr (LCP) family.</text>
</comment>
<keyword evidence="6" id="KW-1185">Reference proteome</keyword>
<feature type="compositionally biased region" description="Basic and acidic residues" evidence="2">
    <location>
        <begin position="1"/>
        <end position="10"/>
    </location>
</feature>
<evidence type="ECO:0000256" key="2">
    <source>
        <dbReference type="SAM" id="MobiDB-lite"/>
    </source>
</evidence>
<evidence type="ECO:0000256" key="3">
    <source>
        <dbReference type="SAM" id="Phobius"/>
    </source>
</evidence>
<dbReference type="Gene3D" id="3.40.630.190">
    <property type="entry name" value="LCP protein"/>
    <property type="match status" value="1"/>
</dbReference>
<feature type="region of interest" description="Disordered" evidence="2">
    <location>
        <begin position="1"/>
        <end position="118"/>
    </location>
</feature>
<protein>
    <recommendedName>
        <fullName evidence="4">Cell envelope-related transcriptional attenuator domain-containing protein</fullName>
    </recommendedName>
</protein>
<name>A0ABN1DSK0_SACER</name>
<dbReference type="Pfam" id="PF03816">
    <property type="entry name" value="LytR_cpsA_psr"/>
    <property type="match status" value="1"/>
</dbReference>
<feature type="domain" description="Cell envelope-related transcriptional attenuator" evidence="4">
    <location>
        <begin position="210"/>
        <end position="379"/>
    </location>
</feature>
<dbReference type="Proteomes" id="UP001500729">
    <property type="component" value="Unassembled WGS sequence"/>
</dbReference>